<keyword evidence="2" id="KW-1185">Reference proteome</keyword>
<accession>A0A850ELL4</accession>
<reference evidence="1" key="1">
    <citation type="submission" date="2020-06" db="EMBL/GenBank/DDBJ databases">
        <title>Paenibacillus sp. nov., isolated from soil.</title>
        <authorList>
            <person name="Seo Y.L."/>
        </authorList>
    </citation>
    <scope>NUCLEOTIDE SEQUENCE [LARGE SCALE GENOMIC DNA]</scope>
    <source>
        <strain evidence="1">JW14</strain>
    </source>
</reference>
<dbReference type="AlphaFoldDB" id="A0A850ELL4"/>
<dbReference type="RefSeq" id="WP_175372433.1">
    <property type="nucleotide sequence ID" value="NZ_JABWCS010000212.1"/>
</dbReference>
<protein>
    <submittedName>
        <fullName evidence="1">Uncharacterized protein</fullName>
    </submittedName>
</protein>
<sequence>MDFHVDIIKILLSLLLLAAAALCFLLCTDSEATGQRPASAVVTVAKSSLKTEIEKGSFRAQSGF</sequence>
<proteinExistence type="predicted"/>
<gene>
    <name evidence="1" type="ORF">HPT30_16410</name>
</gene>
<dbReference type="Proteomes" id="UP000564806">
    <property type="component" value="Unassembled WGS sequence"/>
</dbReference>
<name>A0A850ELL4_9BACL</name>
<comment type="caution">
    <text evidence="1">The sequence shown here is derived from an EMBL/GenBank/DDBJ whole genome shotgun (WGS) entry which is preliminary data.</text>
</comment>
<evidence type="ECO:0000313" key="1">
    <source>
        <dbReference type="EMBL" id="NUU61928.1"/>
    </source>
</evidence>
<evidence type="ECO:0000313" key="2">
    <source>
        <dbReference type="Proteomes" id="UP000564806"/>
    </source>
</evidence>
<organism evidence="1 2">
    <name type="scientific">Paenibacillus agri</name>
    <dbReference type="NCBI Taxonomy" id="2744309"/>
    <lineage>
        <taxon>Bacteria</taxon>
        <taxon>Bacillati</taxon>
        <taxon>Bacillota</taxon>
        <taxon>Bacilli</taxon>
        <taxon>Bacillales</taxon>
        <taxon>Paenibacillaceae</taxon>
        <taxon>Paenibacillus</taxon>
    </lineage>
</organism>
<dbReference type="EMBL" id="JABWCS010000212">
    <property type="protein sequence ID" value="NUU61928.1"/>
    <property type="molecule type" value="Genomic_DNA"/>
</dbReference>